<dbReference type="GO" id="GO:0006974">
    <property type="term" value="P:DNA damage response"/>
    <property type="evidence" value="ECO:0007669"/>
    <property type="project" value="TreeGrafter"/>
</dbReference>
<name>A0A494Z981_9BACL</name>
<dbReference type="RefSeq" id="WP_121213374.1">
    <property type="nucleotide sequence ID" value="NZ_RBZN01000005.1"/>
</dbReference>
<dbReference type="Pfam" id="PF04402">
    <property type="entry name" value="SIMPL"/>
    <property type="match status" value="1"/>
</dbReference>
<dbReference type="OrthoDB" id="9785192at2"/>
<keyword evidence="2" id="KW-1185">Reference proteome</keyword>
<proteinExistence type="predicted"/>
<evidence type="ECO:0000313" key="1">
    <source>
        <dbReference type="EMBL" id="RKQ19210.1"/>
    </source>
</evidence>
<protein>
    <submittedName>
        <fullName evidence="1">DUF541 domain-containing protein</fullName>
    </submittedName>
</protein>
<dbReference type="Gene3D" id="3.30.110.170">
    <property type="entry name" value="Protein of unknown function (DUF541), domain 1"/>
    <property type="match status" value="1"/>
</dbReference>
<dbReference type="Proteomes" id="UP000272238">
    <property type="component" value="Unassembled WGS sequence"/>
</dbReference>
<dbReference type="InterPro" id="IPR052022">
    <property type="entry name" value="26kDa_periplasmic_antigen"/>
</dbReference>
<dbReference type="PANTHER" id="PTHR34387:SF1">
    <property type="entry name" value="PERIPLASMIC IMMUNOGENIC PROTEIN"/>
    <property type="match status" value="1"/>
</dbReference>
<dbReference type="EMBL" id="RBZN01000005">
    <property type="protein sequence ID" value="RKQ19210.1"/>
    <property type="molecule type" value="Genomic_DNA"/>
</dbReference>
<reference evidence="1 2" key="1">
    <citation type="journal article" date="2016" name="Antonie Van Leeuwenhoek">
        <title>Lysinibacillus endophyticus sp. nov., an indole-3-acetic acid producing endophytic bacterium isolated from corn root (Zea mays cv. Xinken-5).</title>
        <authorList>
            <person name="Yu J."/>
            <person name="Guan X."/>
            <person name="Liu C."/>
            <person name="Xiang W."/>
            <person name="Yu Z."/>
            <person name="Liu X."/>
            <person name="Wang G."/>
        </authorList>
    </citation>
    <scope>NUCLEOTIDE SEQUENCE [LARGE SCALE GENOMIC DNA]</scope>
    <source>
        <strain evidence="1 2">DSM 100506</strain>
    </source>
</reference>
<dbReference type="Gene3D" id="3.30.70.2970">
    <property type="entry name" value="Protein of unknown function (DUF541), domain 2"/>
    <property type="match status" value="1"/>
</dbReference>
<gene>
    <name evidence="1" type="ORF">D8M03_03930</name>
</gene>
<accession>A0A494Z981</accession>
<dbReference type="InterPro" id="IPR007497">
    <property type="entry name" value="SIMPL/DUF541"/>
</dbReference>
<sequence length="215" mass="24019">MDYSNAHHGSHRFRTITVTGNGKLETKPDYAELQIEVRTESRDVSEAQRQNAAKMNQVIQSLLALNIDRNDIQTSFYNVTPAYDYVEGKRIFRGYEVTNAITVKIRNITEVGVVIDTAIKNGANATSQLTFKLENEENYYKGALQLALQNANEKAQALAVSLRLSHLPLAIEIVEESVSGPILYKTVSMSAEMGSTPIEQGTIMIEATLRVKYQY</sequence>
<organism evidence="1 2">
    <name type="scientific">Ureibacillus endophyticus</name>
    <dbReference type="NCBI Taxonomy" id="1978490"/>
    <lineage>
        <taxon>Bacteria</taxon>
        <taxon>Bacillati</taxon>
        <taxon>Bacillota</taxon>
        <taxon>Bacilli</taxon>
        <taxon>Bacillales</taxon>
        <taxon>Caryophanaceae</taxon>
        <taxon>Ureibacillus</taxon>
    </lineage>
</organism>
<dbReference type="AlphaFoldDB" id="A0A494Z981"/>
<dbReference type="PANTHER" id="PTHR34387">
    <property type="entry name" value="SLR1258 PROTEIN"/>
    <property type="match status" value="1"/>
</dbReference>
<evidence type="ECO:0000313" key="2">
    <source>
        <dbReference type="Proteomes" id="UP000272238"/>
    </source>
</evidence>
<comment type="caution">
    <text evidence="1">The sequence shown here is derived from an EMBL/GenBank/DDBJ whole genome shotgun (WGS) entry which is preliminary data.</text>
</comment>